<proteinExistence type="predicted"/>
<reference evidence="1" key="1">
    <citation type="submission" date="2023-12" db="EMBL/GenBank/DDBJ databases">
        <title>Genome assembly of Anisodus tanguticus.</title>
        <authorList>
            <person name="Wang Y.-J."/>
        </authorList>
    </citation>
    <scope>NUCLEOTIDE SEQUENCE</scope>
    <source>
        <strain evidence="1">KB-2021</strain>
        <tissue evidence="1">Leaf</tissue>
    </source>
</reference>
<accession>A0AAE1VAL8</accession>
<evidence type="ECO:0000313" key="1">
    <source>
        <dbReference type="EMBL" id="KAK4354354.1"/>
    </source>
</evidence>
<evidence type="ECO:0000313" key="2">
    <source>
        <dbReference type="Proteomes" id="UP001291623"/>
    </source>
</evidence>
<organism evidence="1 2">
    <name type="scientific">Anisodus tanguticus</name>
    <dbReference type="NCBI Taxonomy" id="243964"/>
    <lineage>
        <taxon>Eukaryota</taxon>
        <taxon>Viridiplantae</taxon>
        <taxon>Streptophyta</taxon>
        <taxon>Embryophyta</taxon>
        <taxon>Tracheophyta</taxon>
        <taxon>Spermatophyta</taxon>
        <taxon>Magnoliopsida</taxon>
        <taxon>eudicotyledons</taxon>
        <taxon>Gunneridae</taxon>
        <taxon>Pentapetalae</taxon>
        <taxon>asterids</taxon>
        <taxon>lamiids</taxon>
        <taxon>Solanales</taxon>
        <taxon>Solanaceae</taxon>
        <taxon>Solanoideae</taxon>
        <taxon>Hyoscyameae</taxon>
        <taxon>Anisodus</taxon>
    </lineage>
</organism>
<protein>
    <submittedName>
        <fullName evidence="1">Uncharacterized protein</fullName>
    </submittedName>
</protein>
<dbReference type="Proteomes" id="UP001291623">
    <property type="component" value="Unassembled WGS sequence"/>
</dbReference>
<dbReference type="EMBL" id="JAVYJV010000014">
    <property type="protein sequence ID" value="KAK4354354.1"/>
    <property type="molecule type" value="Genomic_DNA"/>
</dbReference>
<comment type="caution">
    <text evidence="1">The sequence shown here is derived from an EMBL/GenBank/DDBJ whole genome shotgun (WGS) entry which is preliminary data.</text>
</comment>
<keyword evidence="2" id="KW-1185">Reference proteome</keyword>
<dbReference type="AlphaFoldDB" id="A0AAE1VAL8"/>
<gene>
    <name evidence="1" type="ORF">RND71_026548</name>
</gene>
<sequence length="181" mass="21095">MVSVDVSDNHYGATNIDMVKEFYANWEPGFDLEKESTTTWVRDARHRHEYLKRESLTLEDKVMLRFINCRILPTSNDTEYNVTAVTASKRDGSAALTTEQGNTSVEQFIRILFEDLKLQAERGRQVWRSCNREFHWTRSLNNSWVLRSQIYHQMRTLTLSMRMGIATPFLAPQHAGLKQPP</sequence>
<name>A0AAE1VAL8_9SOLA</name>